<dbReference type="PANTHER" id="PTHR31025">
    <property type="entry name" value="SI:CH211-196P9.1-RELATED"/>
    <property type="match status" value="1"/>
</dbReference>
<evidence type="ECO:0000313" key="1">
    <source>
        <dbReference type="EMBL" id="KAK5640419.1"/>
    </source>
</evidence>
<evidence type="ECO:0000313" key="2">
    <source>
        <dbReference type="Proteomes" id="UP001329430"/>
    </source>
</evidence>
<dbReference type="Proteomes" id="UP001329430">
    <property type="component" value="Chromosome 8"/>
</dbReference>
<protein>
    <recommendedName>
        <fullName evidence="3">SAM domain-containing protein</fullName>
    </recommendedName>
</protein>
<dbReference type="PANTHER" id="PTHR31025:SF9">
    <property type="entry name" value="SI:DKEY-286J15.1"/>
    <property type="match status" value="1"/>
</dbReference>
<reference evidence="1 2" key="1">
    <citation type="journal article" date="2024" name="Insects">
        <title>An Improved Chromosome-Level Genome Assembly of the Firefly Pyrocoelia pectoralis.</title>
        <authorList>
            <person name="Fu X."/>
            <person name="Meyer-Rochow V.B."/>
            <person name="Ballantyne L."/>
            <person name="Zhu X."/>
        </authorList>
    </citation>
    <scope>NUCLEOTIDE SEQUENCE [LARGE SCALE GENOMIC DNA]</scope>
    <source>
        <strain evidence="1">XCY_ONT2</strain>
    </source>
</reference>
<evidence type="ECO:0008006" key="3">
    <source>
        <dbReference type="Google" id="ProtNLM"/>
    </source>
</evidence>
<accession>A0AAN7V5W2</accession>
<organism evidence="1 2">
    <name type="scientific">Pyrocoelia pectoralis</name>
    <dbReference type="NCBI Taxonomy" id="417401"/>
    <lineage>
        <taxon>Eukaryota</taxon>
        <taxon>Metazoa</taxon>
        <taxon>Ecdysozoa</taxon>
        <taxon>Arthropoda</taxon>
        <taxon>Hexapoda</taxon>
        <taxon>Insecta</taxon>
        <taxon>Pterygota</taxon>
        <taxon>Neoptera</taxon>
        <taxon>Endopterygota</taxon>
        <taxon>Coleoptera</taxon>
        <taxon>Polyphaga</taxon>
        <taxon>Elateriformia</taxon>
        <taxon>Elateroidea</taxon>
        <taxon>Lampyridae</taxon>
        <taxon>Lampyrinae</taxon>
        <taxon>Pyrocoelia</taxon>
    </lineage>
</organism>
<comment type="caution">
    <text evidence="1">The sequence shown here is derived from an EMBL/GenBank/DDBJ whole genome shotgun (WGS) entry which is preliminary data.</text>
</comment>
<dbReference type="AlphaFoldDB" id="A0AAN7V5W2"/>
<gene>
    <name evidence="1" type="ORF">RI129_011230</name>
</gene>
<name>A0AAN7V5W2_9COLE</name>
<dbReference type="EMBL" id="JAVRBK010000008">
    <property type="protein sequence ID" value="KAK5640419.1"/>
    <property type="molecule type" value="Genomic_DNA"/>
</dbReference>
<keyword evidence="2" id="KW-1185">Reference proteome</keyword>
<sequence length="508" mass="58857">MDVPKLLHDWGFDSLITIFEGTALDCSIDYDALLLLTPEVIKNLIPKIGEQVKFIKRLEDYKLILQSDDKENNPVTPTTSSTVSEGLLSDGDVMPIERYTDTTTANTSLVTFYGEEEFQKILNPTKHFNLNSLLNESYFGKIIIKQYTENKTLDRKTRASLVDIIISHFFKTHGSYLTNDQLEDISYKIEAAFPNEKSEIYYVKPVKKCYSKYSKSLVARGKLVDRYRNYRTKLRVAGILPSTSTANQSNSWLETRTDPWNDVVRHWELTFELRQKCEVSNIHDFLTEWPPLKLSTGYSLIDVDFDRLFPDKGLLLHEKWDSFFNSVYTIKKDFVKDVGLEIIYLLENESLNQSSKTAIQILLLPYLIPPKGRARKGKEHWKASILECQQSLIVHAKIPADIERLIEDKVNKSKEAKQTIQPYIIVLGPLVSEIQQAYVILDKVRYSFDNTLRALEICFKAFHTCNLYYPFQSEHIYMLLQLCLFKIKTKWDKTIPYIMDLVTTLDAS</sequence>
<proteinExistence type="predicted"/>